<proteinExistence type="predicted"/>
<evidence type="ECO:0000313" key="3">
    <source>
        <dbReference type="Proteomes" id="UP001597506"/>
    </source>
</evidence>
<feature type="domain" description="Helix-turn-helix conjugative transposon-like" evidence="1">
    <location>
        <begin position="18"/>
        <end position="60"/>
    </location>
</feature>
<dbReference type="InterPro" id="IPR013325">
    <property type="entry name" value="RNA_pol_sigma_r2"/>
</dbReference>
<gene>
    <name evidence="2" type="ORF">ACFSUL_09215</name>
</gene>
<dbReference type="EMBL" id="JBHUMF010000021">
    <property type="protein sequence ID" value="MFD2680920.1"/>
    <property type="molecule type" value="Genomic_DNA"/>
</dbReference>
<organism evidence="2 3">
    <name type="scientific">Bacillus seohaeanensis</name>
    <dbReference type="NCBI Taxonomy" id="284580"/>
    <lineage>
        <taxon>Bacteria</taxon>
        <taxon>Bacillati</taxon>
        <taxon>Bacillota</taxon>
        <taxon>Bacilli</taxon>
        <taxon>Bacillales</taxon>
        <taxon>Bacillaceae</taxon>
        <taxon>Bacillus</taxon>
    </lineage>
</organism>
<dbReference type="RefSeq" id="WP_377934737.1">
    <property type="nucleotide sequence ID" value="NZ_JBHUMF010000021.1"/>
</dbReference>
<evidence type="ECO:0000313" key="2">
    <source>
        <dbReference type="EMBL" id="MFD2680920.1"/>
    </source>
</evidence>
<dbReference type="InterPro" id="IPR024760">
    <property type="entry name" value="HTH_dom_conjug_TS-like"/>
</dbReference>
<reference evidence="3" key="1">
    <citation type="journal article" date="2019" name="Int. J. Syst. Evol. Microbiol.">
        <title>The Global Catalogue of Microorganisms (GCM) 10K type strain sequencing project: providing services to taxonomists for standard genome sequencing and annotation.</title>
        <authorList>
            <consortium name="The Broad Institute Genomics Platform"/>
            <consortium name="The Broad Institute Genome Sequencing Center for Infectious Disease"/>
            <person name="Wu L."/>
            <person name="Ma J."/>
        </authorList>
    </citation>
    <scope>NUCLEOTIDE SEQUENCE [LARGE SCALE GENOMIC DNA]</scope>
    <source>
        <strain evidence="3">KCTC 3913</strain>
    </source>
</reference>
<comment type="caution">
    <text evidence="2">The sequence shown here is derived from an EMBL/GenBank/DDBJ whole genome shotgun (WGS) entry which is preliminary data.</text>
</comment>
<evidence type="ECO:0000259" key="1">
    <source>
        <dbReference type="Pfam" id="PF12645"/>
    </source>
</evidence>
<name>A0ABW5RRK3_9BACI</name>
<dbReference type="SUPFAM" id="SSF88946">
    <property type="entry name" value="Sigma2 domain of RNA polymerase sigma factors"/>
    <property type="match status" value="1"/>
</dbReference>
<protein>
    <submittedName>
        <fullName evidence="2">Helix-turn-helix domain-containing protein</fullName>
    </submittedName>
</protein>
<dbReference type="Pfam" id="PF12645">
    <property type="entry name" value="HTH_16"/>
    <property type="match status" value="1"/>
</dbReference>
<keyword evidence="3" id="KW-1185">Reference proteome</keyword>
<dbReference type="Proteomes" id="UP001597506">
    <property type="component" value="Unassembled WGS sequence"/>
</dbReference>
<sequence>MNNLYQLMTQEKNRTHNIQLIIELFEPKIRKSFLQTNPLDREDLSQEIKIKLFESIKSYDVNSTPGFFEFKEMMQKTG</sequence>
<accession>A0ABW5RRK3</accession>